<dbReference type="InterPro" id="IPR009449">
    <property type="entry name" value="Sec2_N"/>
</dbReference>
<feature type="region of interest" description="Disordered" evidence="3">
    <location>
        <begin position="424"/>
        <end position="443"/>
    </location>
</feature>
<evidence type="ECO:0000313" key="5">
    <source>
        <dbReference type="EMBL" id="SMR62019.1"/>
    </source>
</evidence>
<dbReference type="PANTHER" id="PTHR14430">
    <property type="entry name" value="RABIN3-RELATED"/>
    <property type="match status" value="1"/>
</dbReference>
<dbReference type="AlphaFoldDB" id="A0A2H1H869"/>
<feature type="compositionally biased region" description="Low complexity" evidence="3">
    <location>
        <begin position="818"/>
        <end position="838"/>
    </location>
</feature>
<dbReference type="GO" id="GO:0070319">
    <property type="term" value="C:Golgi to plasma membrane transport vesicle"/>
    <property type="evidence" value="ECO:0007669"/>
    <property type="project" value="TreeGrafter"/>
</dbReference>
<dbReference type="EMBL" id="LT854265">
    <property type="protein sequence ID" value="SMR62019.1"/>
    <property type="molecule type" value="Genomic_DNA"/>
</dbReference>
<feature type="compositionally biased region" description="Basic and acidic residues" evidence="3">
    <location>
        <begin position="865"/>
        <end position="881"/>
    </location>
</feature>
<accession>A0A2H1H869</accession>
<dbReference type="GO" id="GO:0006887">
    <property type="term" value="P:exocytosis"/>
    <property type="evidence" value="ECO:0007669"/>
    <property type="project" value="TreeGrafter"/>
</dbReference>
<feature type="region of interest" description="Disordered" evidence="3">
    <location>
        <begin position="166"/>
        <end position="189"/>
    </location>
</feature>
<dbReference type="GO" id="GO:0051286">
    <property type="term" value="C:cell tip"/>
    <property type="evidence" value="ECO:0007669"/>
    <property type="project" value="TreeGrafter"/>
</dbReference>
<dbReference type="PANTHER" id="PTHR14430:SF0">
    <property type="entry name" value="SEC2P DOMAIN-CONTAINING PROTEIN"/>
    <property type="match status" value="1"/>
</dbReference>
<gene>
    <name evidence="5" type="ORF">ZT1E4_G11332</name>
</gene>
<feature type="compositionally biased region" description="Basic and acidic residues" evidence="3">
    <location>
        <begin position="642"/>
        <end position="653"/>
    </location>
</feature>
<feature type="compositionally biased region" description="Polar residues" evidence="3">
    <location>
        <begin position="680"/>
        <end position="690"/>
    </location>
</feature>
<sequence length="963" mass="105415">MAMNTPLLSNDRLASAFHILAAHDALSCRFLSPSAYKIEIRRPFRTNNTTRRPRLDRRPKPASVPLQPPLLHSIPTPRPPSASHCRSAKVADYLFVPSWATSVANNASSAVTSAVSRPALRRSATPDPPSPRFRFGFRKTTSTSDIQTRMAAVQGLNLHASKDQVMDTRTPSPVHRMDSDDSGPTSPDYKPDLSAEVAMLSTKLVNAINFQTNLDDSLQQTRHELEVSRQKVAELEAEKQRLSNVINGGAYVKRSDMDRTVSNMQVEVASARAAREFAEKAKKQTDNELENLTVSLFEEANKMVAIARKNTEASEKRNAQLTAQLRDTELLLASQQEQLQDLKGTMERLQDDALPEPSVPSTPITANAAMFDSLPMSSSALMDMTPEHPLFFTHILSPVLRNDTAAFADFQELLLLARRLGAHSRSNSSNNNNAANNVSSAGSMSSPNIPGAFSLSSNQSPSSIYGGSTVASMPALKDSKFYKRALTEDIEPTLRLDLAPGLSFLSRRSVLSSLLQGTLVVEPYPQNKHYFNCTLCGEQRRKEEYIRRHRFRMSEDDGVSKPLCDYCVSRLRSTCDFVSFLRMVRDGLWKCDNEHDQKAAWEESARLRERMFWSRLGGGVIPRLQQNGHRAPSVNGSTAEPASERESLERIPEGLRVSNARSESSDADGVPQIKVRVPTFTHQQDTSTPRTARPLSYVTPPGSSTNDDEPSPRPATSAGGDVNGGGSSSPQFEDASEQLDRELGLAIEEAGAKDITPIASKLDEVPSTQHSRSASKDSTTSSRHPSLEKPSNRNSAASWSKRASLPVTPAAERNGSVPNSSTSNNHDHSPSPSHSRSASRPKSFPVRPARSPSPLKTRSTHSRHGSRDAAGKDSELDAERKRWSKRASVQSVTAAAERERGESVVSVVESEADEEDGEDGEGGGQDQERKGRLAVEEKGAEGGKSKERKGSSVLDRVRAMERS</sequence>
<keyword evidence="1 2" id="KW-0175">Coiled coil</keyword>
<evidence type="ECO:0000256" key="2">
    <source>
        <dbReference type="SAM" id="Coils"/>
    </source>
</evidence>
<evidence type="ECO:0000259" key="4">
    <source>
        <dbReference type="Pfam" id="PF06428"/>
    </source>
</evidence>
<dbReference type="CDD" id="cd21044">
    <property type="entry name" value="Rab11BD_RAB3IP_like"/>
    <property type="match status" value="1"/>
</dbReference>
<feature type="domain" description="GDP/GTP exchange factor Sec2 N-terminal" evidence="4">
    <location>
        <begin position="211"/>
        <end position="349"/>
    </location>
</feature>
<protein>
    <recommendedName>
        <fullName evidence="4">GDP/GTP exchange factor Sec2 N-terminal domain-containing protein</fullName>
    </recommendedName>
</protein>
<dbReference type="InterPro" id="IPR040351">
    <property type="entry name" value="RAB3IL/RAB3IP/Sec2"/>
</dbReference>
<dbReference type="Pfam" id="PF06428">
    <property type="entry name" value="Sec2p"/>
    <property type="match status" value="1"/>
</dbReference>
<feature type="coiled-coil region" evidence="2">
    <location>
        <begin position="218"/>
        <end position="352"/>
    </location>
</feature>
<feature type="compositionally biased region" description="Acidic residues" evidence="3">
    <location>
        <begin position="910"/>
        <end position="921"/>
    </location>
</feature>
<organism evidence="5 6">
    <name type="scientific">Zymoseptoria tritici ST99CH_1E4</name>
    <dbReference type="NCBI Taxonomy" id="1276532"/>
    <lineage>
        <taxon>Eukaryota</taxon>
        <taxon>Fungi</taxon>
        <taxon>Dikarya</taxon>
        <taxon>Ascomycota</taxon>
        <taxon>Pezizomycotina</taxon>
        <taxon>Dothideomycetes</taxon>
        <taxon>Dothideomycetidae</taxon>
        <taxon>Mycosphaerellales</taxon>
        <taxon>Mycosphaerellaceae</taxon>
        <taxon>Zymoseptoria</taxon>
    </lineage>
</organism>
<name>A0A2H1H869_ZYMTR</name>
<evidence type="ECO:0000313" key="6">
    <source>
        <dbReference type="Proteomes" id="UP000245764"/>
    </source>
</evidence>
<proteinExistence type="predicted"/>
<dbReference type="Proteomes" id="UP000245764">
    <property type="component" value="Chromosome 13"/>
</dbReference>
<evidence type="ECO:0000256" key="1">
    <source>
        <dbReference type="ARBA" id="ARBA00023054"/>
    </source>
</evidence>
<reference evidence="6" key="1">
    <citation type="submission" date="2017-05" db="EMBL/GenBank/DDBJ databases">
        <authorList>
            <person name="Song R."/>
            <person name="Chenine A.L."/>
            <person name="Ruprecht R.M."/>
        </authorList>
    </citation>
    <scope>NUCLEOTIDE SEQUENCE [LARGE SCALE GENOMIC DNA]</scope>
</reference>
<evidence type="ECO:0000256" key="3">
    <source>
        <dbReference type="SAM" id="MobiDB-lite"/>
    </source>
</evidence>
<feature type="region of interest" description="Disordered" evidence="3">
    <location>
        <begin position="42"/>
        <end position="83"/>
    </location>
</feature>
<feature type="region of interest" description="Disordered" evidence="3">
    <location>
        <begin position="622"/>
        <end position="963"/>
    </location>
</feature>
<dbReference type="SUPFAM" id="SSF144284">
    <property type="entry name" value="Sec2 N-terminal region"/>
    <property type="match status" value="1"/>
</dbReference>
<dbReference type="Pfam" id="PF25555">
    <property type="entry name" value="RAB3A-like_C"/>
    <property type="match status" value="1"/>
</dbReference>
<feature type="region of interest" description="Disordered" evidence="3">
    <location>
        <begin position="111"/>
        <end position="137"/>
    </location>
</feature>
<dbReference type="Gene3D" id="6.10.140.910">
    <property type="match status" value="1"/>
</dbReference>
<dbReference type="GO" id="GO:0005085">
    <property type="term" value="F:guanyl-nucleotide exchange factor activity"/>
    <property type="evidence" value="ECO:0007669"/>
    <property type="project" value="InterPro"/>
</dbReference>
<feature type="compositionally biased region" description="Basic and acidic residues" evidence="3">
    <location>
        <begin position="926"/>
        <end position="963"/>
    </location>
</feature>
<feature type="compositionally biased region" description="Polar residues" evidence="3">
    <location>
        <begin position="624"/>
        <end position="640"/>
    </location>
</feature>